<dbReference type="GO" id="GO:0005524">
    <property type="term" value="F:ATP binding"/>
    <property type="evidence" value="ECO:0007669"/>
    <property type="project" value="UniProtKB-KW"/>
</dbReference>
<reference evidence="5" key="1">
    <citation type="submission" date="2024-05" db="EMBL/GenBank/DDBJ databases">
        <title>Alkalihalobacillus sp. strain MEB203 novel alkaliphilic bacterium from Lonar Lake, India.</title>
        <authorList>
            <person name="Joshi A."/>
            <person name="Thite S."/>
            <person name="Mengade P."/>
        </authorList>
    </citation>
    <scope>NUCLEOTIDE SEQUENCE</scope>
    <source>
        <strain evidence="5">MEB 203</strain>
    </source>
</reference>
<gene>
    <name evidence="5" type="ORF">N7Z68_10160</name>
</gene>
<dbReference type="InterPro" id="IPR003593">
    <property type="entry name" value="AAA+_ATPase"/>
</dbReference>
<evidence type="ECO:0000256" key="2">
    <source>
        <dbReference type="ARBA" id="ARBA00022741"/>
    </source>
</evidence>
<keyword evidence="2" id="KW-0547">Nucleotide-binding</keyword>
<keyword evidence="6" id="KW-1185">Reference proteome</keyword>
<evidence type="ECO:0000313" key="5">
    <source>
        <dbReference type="EMBL" id="MDE5413749.1"/>
    </source>
</evidence>
<keyword evidence="1" id="KW-0813">Transport</keyword>
<evidence type="ECO:0000256" key="1">
    <source>
        <dbReference type="ARBA" id="ARBA00022448"/>
    </source>
</evidence>
<organism evidence="5 6">
    <name type="scientific">Alkalihalobacterium chitinilyticum</name>
    <dbReference type="NCBI Taxonomy" id="2980103"/>
    <lineage>
        <taxon>Bacteria</taxon>
        <taxon>Bacillati</taxon>
        <taxon>Bacillota</taxon>
        <taxon>Bacilli</taxon>
        <taxon>Bacillales</taxon>
        <taxon>Bacillaceae</taxon>
        <taxon>Alkalihalobacterium</taxon>
    </lineage>
</organism>
<dbReference type="InterPro" id="IPR051782">
    <property type="entry name" value="ABC_Transporter_VariousFunc"/>
</dbReference>
<accession>A0ABT5VE61</accession>
<evidence type="ECO:0000259" key="4">
    <source>
        <dbReference type="PROSITE" id="PS50893"/>
    </source>
</evidence>
<keyword evidence="3 5" id="KW-0067">ATP-binding</keyword>
<dbReference type="PANTHER" id="PTHR42939:SF3">
    <property type="entry name" value="ABC TRANSPORTER ATP-BINDING COMPONENT"/>
    <property type="match status" value="1"/>
</dbReference>
<dbReference type="InterPro" id="IPR027417">
    <property type="entry name" value="P-loop_NTPase"/>
</dbReference>
<dbReference type="EMBL" id="JAOTPO010000006">
    <property type="protein sequence ID" value="MDE5413749.1"/>
    <property type="molecule type" value="Genomic_DNA"/>
</dbReference>
<evidence type="ECO:0000256" key="3">
    <source>
        <dbReference type="ARBA" id="ARBA00022840"/>
    </source>
</evidence>
<dbReference type="PANTHER" id="PTHR42939">
    <property type="entry name" value="ABC TRANSPORTER ATP-BINDING PROTEIN ALBC-RELATED"/>
    <property type="match status" value="1"/>
</dbReference>
<dbReference type="Pfam" id="PF00005">
    <property type="entry name" value="ABC_tran"/>
    <property type="match status" value="1"/>
</dbReference>
<evidence type="ECO:0000313" key="6">
    <source>
        <dbReference type="Proteomes" id="UP001148125"/>
    </source>
</evidence>
<dbReference type="SUPFAM" id="SSF52540">
    <property type="entry name" value="P-loop containing nucleoside triphosphate hydrolases"/>
    <property type="match status" value="1"/>
</dbReference>
<dbReference type="Gene3D" id="3.40.50.300">
    <property type="entry name" value="P-loop containing nucleotide triphosphate hydrolases"/>
    <property type="match status" value="1"/>
</dbReference>
<sequence length="286" mass="32551">MRGIVTVKKAVQSYNEFQLGPIDLSIKEGYITAVIGRNGAGKTTLLKGIAHIEPFLDGEVTVANSSYDQDRIQFNRTICYVSEEINMYSDFTVQQSIDFVSSFYTNWDSDLEQRLLKEFQLSSKKKIHQLSKGMKLKVNVLLALCFHPKVLILDEPTAGLDPVARQELLVLLQQWIETGEKTVILSSHITTDFEQIADYVMFLRDGQIVLYDDKEKLKDKYLYFTANHHTDLSNARIYGYQKGAYEVTGVIDSEQENTFDAQLRPATLDEILYYVVEGGTNDAIFD</sequence>
<dbReference type="Proteomes" id="UP001148125">
    <property type="component" value="Unassembled WGS sequence"/>
</dbReference>
<dbReference type="SMART" id="SM00382">
    <property type="entry name" value="AAA"/>
    <property type="match status" value="1"/>
</dbReference>
<name>A0ABT5VE61_9BACI</name>
<feature type="domain" description="ABC transporter" evidence="4">
    <location>
        <begin position="1"/>
        <end position="230"/>
    </location>
</feature>
<dbReference type="InterPro" id="IPR003439">
    <property type="entry name" value="ABC_transporter-like_ATP-bd"/>
</dbReference>
<protein>
    <submittedName>
        <fullName evidence="5">ABC transporter ATP-binding protein</fullName>
    </submittedName>
</protein>
<comment type="caution">
    <text evidence="5">The sequence shown here is derived from an EMBL/GenBank/DDBJ whole genome shotgun (WGS) entry which is preliminary data.</text>
</comment>
<dbReference type="PROSITE" id="PS50893">
    <property type="entry name" value="ABC_TRANSPORTER_2"/>
    <property type="match status" value="1"/>
</dbReference>
<proteinExistence type="predicted"/>
<dbReference type="RefSeq" id="WP_275118369.1">
    <property type="nucleotide sequence ID" value="NZ_JAOTPO010000006.1"/>
</dbReference>
<dbReference type="CDD" id="cd03230">
    <property type="entry name" value="ABC_DR_subfamily_A"/>
    <property type="match status" value="1"/>
</dbReference>